<evidence type="ECO:0000313" key="1">
    <source>
        <dbReference type="EMBL" id="MDQ0391148.1"/>
    </source>
</evidence>
<sequence>MTGIRIAWQWWVLVCDGSKALLLRNEGDADLLNLKIVEVFHEHHPPSRDIGSDRPGRVFQSDAPARSATEETDWHARAEAEFIARVAAELDRVRHAQSMKHLVLVAPPKALGVLRRQLTAPVAAIVEAEIDKDLAQLPLDAIEKHLAAEA</sequence>
<gene>
    <name evidence="1" type="ORF">J3R73_000940</name>
</gene>
<reference evidence="1 2" key="1">
    <citation type="submission" date="2023-07" db="EMBL/GenBank/DDBJ databases">
        <title>Genomic Encyclopedia of Type Strains, Phase IV (KMG-IV): sequencing the most valuable type-strain genomes for metagenomic binning, comparative biology and taxonomic classification.</title>
        <authorList>
            <person name="Goeker M."/>
        </authorList>
    </citation>
    <scope>NUCLEOTIDE SEQUENCE [LARGE SCALE GENOMIC DNA]</scope>
    <source>
        <strain evidence="1 2">DSM 5896</strain>
    </source>
</reference>
<dbReference type="EMBL" id="JAUSVK010000001">
    <property type="protein sequence ID" value="MDQ0391148.1"/>
    <property type="molecule type" value="Genomic_DNA"/>
</dbReference>
<proteinExistence type="predicted"/>
<organism evidence="1 2">
    <name type="scientific">Labrys monachus</name>
    <dbReference type="NCBI Taxonomy" id="217067"/>
    <lineage>
        <taxon>Bacteria</taxon>
        <taxon>Pseudomonadati</taxon>
        <taxon>Pseudomonadota</taxon>
        <taxon>Alphaproteobacteria</taxon>
        <taxon>Hyphomicrobiales</taxon>
        <taxon>Xanthobacteraceae</taxon>
        <taxon>Labrys</taxon>
    </lineage>
</organism>
<accession>A0ABU0F962</accession>
<protein>
    <submittedName>
        <fullName evidence="1">Protein required for attachment to host cells</fullName>
    </submittedName>
</protein>
<dbReference type="InterPro" id="IPR019291">
    <property type="entry name" value="Host_attachment_protein"/>
</dbReference>
<dbReference type="RefSeq" id="WP_307423017.1">
    <property type="nucleotide sequence ID" value="NZ_JAUSVK010000001.1"/>
</dbReference>
<comment type="caution">
    <text evidence="1">The sequence shown here is derived from an EMBL/GenBank/DDBJ whole genome shotgun (WGS) entry which is preliminary data.</text>
</comment>
<keyword evidence="2" id="KW-1185">Reference proteome</keyword>
<dbReference type="Pfam" id="PF10116">
    <property type="entry name" value="Host_attach"/>
    <property type="match status" value="1"/>
</dbReference>
<evidence type="ECO:0000313" key="2">
    <source>
        <dbReference type="Proteomes" id="UP001237448"/>
    </source>
</evidence>
<name>A0ABU0F962_9HYPH</name>
<dbReference type="Proteomes" id="UP001237448">
    <property type="component" value="Unassembled WGS sequence"/>
</dbReference>